<protein>
    <submittedName>
        <fullName evidence="2">Sugar phosphate isomerase/epimerase</fullName>
    </submittedName>
</protein>
<evidence type="ECO:0000313" key="3">
    <source>
        <dbReference type="Proteomes" id="UP000257045"/>
    </source>
</evidence>
<dbReference type="SUPFAM" id="SSF51658">
    <property type="entry name" value="Xylose isomerase-like"/>
    <property type="match status" value="1"/>
</dbReference>
<dbReference type="InterPro" id="IPR036237">
    <property type="entry name" value="Xyl_isomerase-like_sf"/>
</dbReference>
<evidence type="ECO:0000313" key="2">
    <source>
        <dbReference type="EMBL" id="RDU70444.1"/>
    </source>
</evidence>
<reference evidence="2 3" key="1">
    <citation type="submission" date="2018-04" db="EMBL/GenBank/DDBJ databases">
        <title>Novel Campyloabacter and Helicobacter Species and Strains.</title>
        <authorList>
            <person name="Mannion A.J."/>
            <person name="Shen Z."/>
            <person name="Fox J.G."/>
        </authorList>
    </citation>
    <scope>NUCLEOTIDE SEQUENCE [LARGE SCALE GENOMIC DNA]</scope>
    <source>
        <strain evidence="2 3">MIT 04-9366</strain>
    </source>
</reference>
<dbReference type="RefSeq" id="WP_115569713.1">
    <property type="nucleotide sequence ID" value="NZ_NXLV01000009.1"/>
</dbReference>
<sequence length="336" mass="38349">MKIGLETESMHLWFQNQKMDILDFIDFAYELKCDGVMINIIKDYGLDEEWGCLGSNEPSHLQKIKQKLDEYGMYCEIDAKGFELEKFKKIAEVAKSLGAKVIRSYVPLTDTTKKIKKASEGAYDDSKIDAHFDKEEFLLASEQIKALIPILEGYDLKLAIENHEYQTSQDLLDLLSLVKHPNIGFLYDFGNSMMAYEDPIKACENMAPYTFSTHCKDHIVFFEDDIEYVCGVPLGEGNIDIKASMQILKSHGLGHINVEQCFPYCATFKREKGCGGVHNTGEGAFKLEKPLFDELKAMQYYYPQEVSEQSLQKLLTLQKEGCQRSVKYLQQLAQSL</sequence>
<dbReference type="AlphaFoldDB" id="A0A3D8J0S1"/>
<dbReference type="InterPro" id="IPR050312">
    <property type="entry name" value="IolE/XylAMocC-like"/>
</dbReference>
<accession>A0A3D8J0S1</accession>
<keyword evidence="3" id="KW-1185">Reference proteome</keyword>
<feature type="domain" description="Xylose isomerase-like TIM barrel" evidence="1">
    <location>
        <begin position="27"/>
        <end position="260"/>
    </location>
</feature>
<comment type="caution">
    <text evidence="2">The sequence shown here is derived from an EMBL/GenBank/DDBJ whole genome shotgun (WGS) entry which is preliminary data.</text>
</comment>
<dbReference type="InterPro" id="IPR013022">
    <property type="entry name" value="Xyl_isomerase-like_TIM-brl"/>
</dbReference>
<keyword evidence="2" id="KW-0413">Isomerase</keyword>
<dbReference type="GO" id="GO:0016853">
    <property type="term" value="F:isomerase activity"/>
    <property type="evidence" value="ECO:0007669"/>
    <property type="project" value="UniProtKB-KW"/>
</dbReference>
<evidence type="ECO:0000259" key="1">
    <source>
        <dbReference type="Pfam" id="PF01261"/>
    </source>
</evidence>
<dbReference type="EMBL" id="NXLV01000009">
    <property type="protein sequence ID" value="RDU70444.1"/>
    <property type="molecule type" value="Genomic_DNA"/>
</dbReference>
<dbReference type="Gene3D" id="3.20.20.150">
    <property type="entry name" value="Divalent-metal-dependent TIM barrel enzymes"/>
    <property type="match status" value="1"/>
</dbReference>
<organism evidence="2 3">
    <name type="scientific">Helicobacter brantae</name>
    <dbReference type="NCBI Taxonomy" id="375927"/>
    <lineage>
        <taxon>Bacteria</taxon>
        <taxon>Pseudomonadati</taxon>
        <taxon>Campylobacterota</taxon>
        <taxon>Epsilonproteobacteria</taxon>
        <taxon>Campylobacterales</taxon>
        <taxon>Helicobacteraceae</taxon>
        <taxon>Helicobacter</taxon>
    </lineage>
</organism>
<name>A0A3D8J0S1_9HELI</name>
<dbReference type="PANTHER" id="PTHR12110">
    <property type="entry name" value="HYDROXYPYRUVATE ISOMERASE"/>
    <property type="match status" value="1"/>
</dbReference>
<proteinExistence type="predicted"/>
<dbReference type="Pfam" id="PF01261">
    <property type="entry name" value="AP_endonuc_2"/>
    <property type="match status" value="1"/>
</dbReference>
<dbReference type="PANTHER" id="PTHR12110:SF53">
    <property type="entry name" value="BLR5974 PROTEIN"/>
    <property type="match status" value="1"/>
</dbReference>
<dbReference type="Proteomes" id="UP000257045">
    <property type="component" value="Unassembled WGS sequence"/>
</dbReference>
<dbReference type="OrthoDB" id="256906at2"/>
<gene>
    <name evidence="2" type="ORF">CQA58_05435</name>
</gene>